<evidence type="ECO:0000313" key="2">
    <source>
        <dbReference type="Proteomes" id="UP001174936"/>
    </source>
</evidence>
<dbReference type="EMBL" id="JAULSV010000002">
    <property type="protein sequence ID" value="KAK0652362.1"/>
    <property type="molecule type" value="Genomic_DNA"/>
</dbReference>
<gene>
    <name evidence="1" type="ORF">B0T16DRAFT_406071</name>
</gene>
<protein>
    <submittedName>
        <fullName evidence="1">Uncharacterized protein</fullName>
    </submittedName>
</protein>
<name>A0AA39YIX1_9PEZI</name>
<keyword evidence="2" id="KW-1185">Reference proteome</keyword>
<dbReference type="AlphaFoldDB" id="A0AA39YIX1"/>
<dbReference type="Proteomes" id="UP001174936">
    <property type="component" value="Unassembled WGS sequence"/>
</dbReference>
<accession>A0AA39YIX1</accession>
<proteinExistence type="predicted"/>
<reference evidence="1" key="1">
    <citation type="submission" date="2023-06" db="EMBL/GenBank/DDBJ databases">
        <title>Genome-scale phylogeny and comparative genomics of the fungal order Sordariales.</title>
        <authorList>
            <consortium name="Lawrence Berkeley National Laboratory"/>
            <person name="Hensen N."/>
            <person name="Bonometti L."/>
            <person name="Westerberg I."/>
            <person name="Brannstrom I.O."/>
            <person name="Guillou S."/>
            <person name="Cros-Aarteil S."/>
            <person name="Calhoun S."/>
            <person name="Haridas S."/>
            <person name="Kuo A."/>
            <person name="Mondo S."/>
            <person name="Pangilinan J."/>
            <person name="Riley R."/>
            <person name="Labutti K."/>
            <person name="Andreopoulos B."/>
            <person name="Lipzen A."/>
            <person name="Chen C."/>
            <person name="Yanf M."/>
            <person name="Daum C."/>
            <person name="Ng V."/>
            <person name="Clum A."/>
            <person name="Steindorff A."/>
            <person name="Ohm R."/>
            <person name="Martin F."/>
            <person name="Silar P."/>
            <person name="Natvig D."/>
            <person name="Lalanne C."/>
            <person name="Gautier V."/>
            <person name="Ament-Velasquez S.L."/>
            <person name="Kruys A."/>
            <person name="Hutchinson M.I."/>
            <person name="Powell A.J."/>
            <person name="Barry K."/>
            <person name="Miller A.N."/>
            <person name="Grigoriev I.V."/>
            <person name="Debuchy R."/>
            <person name="Gladieux P."/>
            <person name="Thoren M.H."/>
            <person name="Johannesson H."/>
        </authorList>
    </citation>
    <scope>NUCLEOTIDE SEQUENCE</scope>
    <source>
        <strain evidence="1">SMH2532-1</strain>
    </source>
</reference>
<sequence length="141" mass="14933">MSEAWCVCVCVCVRVRVCRGWADSAASSFAQRFAGEAVRFGVGLAGVEGELGEAADSCELRCRGCDGATAQHSSQVSPQIAGRVIVSPRGWGVAVVGASWQDSRVTFLIVKKRRTTAQRHTKEGRACVGFLAPSTPSTVLM</sequence>
<comment type="caution">
    <text evidence="1">The sequence shown here is derived from an EMBL/GenBank/DDBJ whole genome shotgun (WGS) entry which is preliminary data.</text>
</comment>
<evidence type="ECO:0000313" key="1">
    <source>
        <dbReference type="EMBL" id="KAK0652362.1"/>
    </source>
</evidence>
<organism evidence="1 2">
    <name type="scientific">Cercophora newfieldiana</name>
    <dbReference type="NCBI Taxonomy" id="92897"/>
    <lineage>
        <taxon>Eukaryota</taxon>
        <taxon>Fungi</taxon>
        <taxon>Dikarya</taxon>
        <taxon>Ascomycota</taxon>
        <taxon>Pezizomycotina</taxon>
        <taxon>Sordariomycetes</taxon>
        <taxon>Sordariomycetidae</taxon>
        <taxon>Sordariales</taxon>
        <taxon>Lasiosphaeriaceae</taxon>
        <taxon>Cercophora</taxon>
    </lineage>
</organism>